<dbReference type="GO" id="GO:0003712">
    <property type="term" value="F:transcription coregulator activity"/>
    <property type="evidence" value="ECO:0007669"/>
    <property type="project" value="TreeGrafter"/>
</dbReference>
<dbReference type="GO" id="GO:0005634">
    <property type="term" value="C:nucleus"/>
    <property type="evidence" value="ECO:0007669"/>
    <property type="project" value="UniProtKB-SubCell"/>
</dbReference>
<dbReference type="Proteomes" id="UP000887159">
    <property type="component" value="Unassembled WGS sequence"/>
</dbReference>
<dbReference type="PANTHER" id="PTHR16088:SF3">
    <property type="entry name" value="GON-4-LIKE PROTEIN"/>
    <property type="match status" value="1"/>
</dbReference>
<sequence>MFIDGRIYIQTGKVLKPAQVTYHDLPLSNLPEKDKINGHPMAPKVQSSPEIPIKTTIVAAEVNEKNYIIASKLSNGIQKSVLCDSEEPLISNCKLPCDVIEDTVFPAVMNSLNKSTPSDFSHLKDMIGPSASENSIKKTAISSHNMKWTRDEDRLIIYNCQRYGISRKAFSTSASAIKNRTTEEVEERFLSLMELLSEEMKRQ</sequence>
<dbReference type="PANTHER" id="PTHR16088">
    <property type="entry name" value="YY1 ASSOCIATED PROTEIN-RELATED"/>
    <property type="match status" value="1"/>
</dbReference>
<dbReference type="EMBL" id="BMAU01021387">
    <property type="protein sequence ID" value="GFY29148.1"/>
    <property type="molecule type" value="Genomic_DNA"/>
</dbReference>
<protein>
    <recommendedName>
        <fullName evidence="7">Myb-like domain-containing protein</fullName>
    </recommendedName>
</protein>
<evidence type="ECO:0000256" key="1">
    <source>
        <dbReference type="ARBA" id="ARBA00004123"/>
    </source>
</evidence>
<organism evidence="5 6">
    <name type="scientific">Trichonephila clavipes</name>
    <name type="common">Golden silk orbweaver</name>
    <name type="synonym">Nephila clavipes</name>
    <dbReference type="NCBI Taxonomy" id="2585209"/>
    <lineage>
        <taxon>Eukaryota</taxon>
        <taxon>Metazoa</taxon>
        <taxon>Ecdysozoa</taxon>
        <taxon>Arthropoda</taxon>
        <taxon>Chelicerata</taxon>
        <taxon>Arachnida</taxon>
        <taxon>Araneae</taxon>
        <taxon>Araneomorphae</taxon>
        <taxon>Entelegynae</taxon>
        <taxon>Araneoidea</taxon>
        <taxon>Nephilidae</taxon>
        <taxon>Trichonephila</taxon>
    </lineage>
</organism>
<proteinExistence type="predicted"/>
<keyword evidence="6" id="KW-1185">Reference proteome</keyword>
<evidence type="ECO:0008006" key="7">
    <source>
        <dbReference type="Google" id="ProtNLM"/>
    </source>
</evidence>
<dbReference type="InterPro" id="IPR052435">
    <property type="entry name" value="YY1-Transcr_Regul"/>
</dbReference>
<dbReference type="Pfam" id="PF21227">
    <property type="entry name" value="Myb_DNA-binding_7"/>
    <property type="match status" value="1"/>
</dbReference>
<gene>
    <name evidence="5" type="primary">AVEN_150462_1</name>
    <name evidence="5" type="ORF">TNCV_4722761</name>
</gene>
<reference evidence="5" key="1">
    <citation type="submission" date="2020-08" db="EMBL/GenBank/DDBJ databases">
        <title>Multicomponent nature underlies the extraordinary mechanical properties of spider dragline silk.</title>
        <authorList>
            <person name="Kono N."/>
            <person name="Nakamura H."/>
            <person name="Mori M."/>
            <person name="Yoshida Y."/>
            <person name="Ohtoshi R."/>
            <person name="Malay A.D."/>
            <person name="Moran D.A.P."/>
            <person name="Tomita M."/>
            <person name="Numata K."/>
            <person name="Arakawa K."/>
        </authorList>
    </citation>
    <scope>NUCLEOTIDE SEQUENCE</scope>
</reference>
<evidence type="ECO:0000313" key="5">
    <source>
        <dbReference type="EMBL" id="GFY29148.1"/>
    </source>
</evidence>
<keyword evidence="3" id="KW-0804">Transcription</keyword>
<dbReference type="SUPFAM" id="SSF46689">
    <property type="entry name" value="Homeodomain-like"/>
    <property type="match status" value="1"/>
</dbReference>
<evidence type="ECO:0000313" key="6">
    <source>
        <dbReference type="Proteomes" id="UP000887159"/>
    </source>
</evidence>
<dbReference type="GO" id="GO:0006355">
    <property type="term" value="P:regulation of DNA-templated transcription"/>
    <property type="evidence" value="ECO:0007669"/>
    <property type="project" value="TreeGrafter"/>
</dbReference>
<comment type="subcellular location">
    <subcellularLocation>
        <location evidence="1">Nucleus</location>
    </subcellularLocation>
</comment>
<dbReference type="InterPro" id="IPR009057">
    <property type="entry name" value="Homeodomain-like_sf"/>
</dbReference>
<dbReference type="Gene3D" id="1.10.10.60">
    <property type="entry name" value="Homeodomain-like"/>
    <property type="match status" value="1"/>
</dbReference>
<dbReference type="AlphaFoldDB" id="A0A8X7BFC0"/>
<evidence type="ECO:0000256" key="2">
    <source>
        <dbReference type="ARBA" id="ARBA00023015"/>
    </source>
</evidence>
<accession>A0A8X7BFC0</accession>
<keyword evidence="4" id="KW-0539">Nucleus</keyword>
<evidence type="ECO:0000256" key="3">
    <source>
        <dbReference type="ARBA" id="ARBA00023163"/>
    </source>
</evidence>
<keyword evidence="2" id="KW-0805">Transcription regulation</keyword>
<evidence type="ECO:0000256" key="4">
    <source>
        <dbReference type="ARBA" id="ARBA00023242"/>
    </source>
</evidence>
<comment type="caution">
    <text evidence="5">The sequence shown here is derived from an EMBL/GenBank/DDBJ whole genome shotgun (WGS) entry which is preliminary data.</text>
</comment>
<name>A0A8X7BFC0_TRICX</name>